<keyword evidence="1" id="KW-0812">Transmembrane</keyword>
<dbReference type="InterPro" id="IPR001633">
    <property type="entry name" value="EAL_dom"/>
</dbReference>
<dbReference type="Gene3D" id="3.20.20.450">
    <property type="entry name" value="EAL domain"/>
    <property type="match status" value="1"/>
</dbReference>
<evidence type="ECO:0000259" key="3">
    <source>
        <dbReference type="PROSITE" id="PS50887"/>
    </source>
</evidence>
<feature type="transmembrane region" description="Helical" evidence="1">
    <location>
        <begin position="90"/>
        <end position="111"/>
    </location>
</feature>
<evidence type="ECO:0000256" key="1">
    <source>
        <dbReference type="SAM" id="Phobius"/>
    </source>
</evidence>
<keyword evidence="5" id="KW-1185">Reference proteome</keyword>
<accession>A0A919SEQ3</accession>
<dbReference type="AlphaFoldDB" id="A0A919SEQ3"/>
<feature type="transmembrane region" description="Helical" evidence="1">
    <location>
        <begin position="33"/>
        <end position="50"/>
    </location>
</feature>
<protein>
    <submittedName>
        <fullName evidence="4">Bifunctional diguanylate cyclase/phosphodiesterase</fullName>
    </submittedName>
</protein>
<dbReference type="EMBL" id="BOQP01000008">
    <property type="protein sequence ID" value="GIM70476.1"/>
    <property type="molecule type" value="Genomic_DNA"/>
</dbReference>
<comment type="caution">
    <text evidence="4">The sequence shown here is derived from an EMBL/GenBank/DDBJ whole genome shotgun (WGS) entry which is preliminary data.</text>
</comment>
<feature type="transmembrane region" description="Helical" evidence="1">
    <location>
        <begin position="190"/>
        <end position="210"/>
    </location>
</feature>
<dbReference type="SUPFAM" id="SSF141868">
    <property type="entry name" value="EAL domain-like"/>
    <property type="match status" value="1"/>
</dbReference>
<keyword evidence="1" id="KW-1133">Transmembrane helix</keyword>
<dbReference type="SUPFAM" id="SSF55073">
    <property type="entry name" value="Nucleotide cyclase"/>
    <property type="match status" value="1"/>
</dbReference>
<dbReference type="InterPro" id="IPR000160">
    <property type="entry name" value="GGDEF_dom"/>
</dbReference>
<keyword evidence="1" id="KW-0472">Membrane</keyword>
<feature type="domain" description="EAL" evidence="2">
    <location>
        <begin position="485"/>
        <end position="738"/>
    </location>
</feature>
<feature type="transmembrane region" description="Helical" evidence="1">
    <location>
        <begin position="286"/>
        <end position="304"/>
    </location>
</feature>
<dbReference type="Proteomes" id="UP000680865">
    <property type="component" value="Unassembled WGS sequence"/>
</dbReference>
<feature type="domain" description="GGDEF" evidence="3">
    <location>
        <begin position="343"/>
        <end position="476"/>
    </location>
</feature>
<feature type="transmembrane region" description="Helical" evidence="1">
    <location>
        <begin position="123"/>
        <end position="143"/>
    </location>
</feature>
<evidence type="ECO:0000313" key="4">
    <source>
        <dbReference type="EMBL" id="GIM70476.1"/>
    </source>
</evidence>
<feature type="transmembrane region" description="Helical" evidence="1">
    <location>
        <begin position="263"/>
        <end position="280"/>
    </location>
</feature>
<dbReference type="PROSITE" id="PS50883">
    <property type="entry name" value="EAL"/>
    <property type="match status" value="1"/>
</dbReference>
<dbReference type="PANTHER" id="PTHR44757">
    <property type="entry name" value="DIGUANYLATE CYCLASE DGCP"/>
    <property type="match status" value="1"/>
</dbReference>
<dbReference type="InterPro" id="IPR043128">
    <property type="entry name" value="Rev_trsase/Diguanyl_cyclase"/>
</dbReference>
<feature type="transmembrane region" description="Helical" evidence="1">
    <location>
        <begin position="62"/>
        <end position="84"/>
    </location>
</feature>
<dbReference type="RefSeq" id="WP_212996945.1">
    <property type="nucleotide sequence ID" value="NZ_BAAATW010000003.1"/>
</dbReference>
<gene>
    <name evidence="4" type="ORF">Aco04nite_20490</name>
</gene>
<dbReference type="PROSITE" id="PS50887">
    <property type="entry name" value="GGDEF"/>
    <property type="match status" value="1"/>
</dbReference>
<dbReference type="CDD" id="cd01948">
    <property type="entry name" value="EAL"/>
    <property type="match status" value="1"/>
</dbReference>
<dbReference type="Gene3D" id="3.30.70.270">
    <property type="match status" value="1"/>
</dbReference>
<dbReference type="InterPro" id="IPR052155">
    <property type="entry name" value="Biofilm_reg_signaling"/>
</dbReference>
<organism evidence="4 5">
    <name type="scientific">Winogradskya consettensis</name>
    <dbReference type="NCBI Taxonomy" id="113560"/>
    <lineage>
        <taxon>Bacteria</taxon>
        <taxon>Bacillati</taxon>
        <taxon>Actinomycetota</taxon>
        <taxon>Actinomycetes</taxon>
        <taxon>Micromonosporales</taxon>
        <taxon>Micromonosporaceae</taxon>
        <taxon>Winogradskya</taxon>
    </lineage>
</organism>
<dbReference type="SMART" id="SM00267">
    <property type="entry name" value="GGDEF"/>
    <property type="match status" value="1"/>
</dbReference>
<proteinExistence type="predicted"/>
<dbReference type="SMART" id="SM00052">
    <property type="entry name" value="EAL"/>
    <property type="match status" value="1"/>
</dbReference>
<feature type="transmembrane region" description="Helical" evidence="1">
    <location>
        <begin position="163"/>
        <end position="183"/>
    </location>
</feature>
<dbReference type="Pfam" id="PF00990">
    <property type="entry name" value="GGDEF"/>
    <property type="match status" value="1"/>
</dbReference>
<dbReference type="CDD" id="cd01949">
    <property type="entry name" value="GGDEF"/>
    <property type="match status" value="1"/>
</dbReference>
<dbReference type="PANTHER" id="PTHR44757:SF2">
    <property type="entry name" value="BIOFILM ARCHITECTURE MAINTENANCE PROTEIN MBAA"/>
    <property type="match status" value="1"/>
</dbReference>
<evidence type="ECO:0000313" key="5">
    <source>
        <dbReference type="Proteomes" id="UP000680865"/>
    </source>
</evidence>
<reference evidence="4" key="1">
    <citation type="submission" date="2021-03" db="EMBL/GenBank/DDBJ databases">
        <title>Whole genome shotgun sequence of Actinoplanes consettensis NBRC 14913.</title>
        <authorList>
            <person name="Komaki H."/>
            <person name="Tamura T."/>
        </authorList>
    </citation>
    <scope>NUCLEOTIDE SEQUENCE</scope>
    <source>
        <strain evidence="4">NBRC 14913</strain>
    </source>
</reference>
<name>A0A919SEQ3_9ACTN</name>
<dbReference type="NCBIfam" id="TIGR00254">
    <property type="entry name" value="GGDEF"/>
    <property type="match status" value="1"/>
</dbReference>
<evidence type="ECO:0000259" key="2">
    <source>
        <dbReference type="PROSITE" id="PS50883"/>
    </source>
</evidence>
<sequence length="740" mass="79092">MLGRLPRSALGLITLTVLGQGVALTSPAARTAVLGVSLLALDALGLAYSIRAARRTATRTTWLLAAAGRGLSLASTISFAVNELTGREPWFWVAVLCGLSMFLSLTGAALSVSAQRLDARERLAFIAEVVTVLSSGFILVWYFVLARSVRTEPDLRWLFDVGYPLGTLLLLVAVSAVLLRGAVARLNRPLIVLLAGILLYAVADTVFSALRVQGQAAEHSPLASASLVIASLIMTVAAMQQCSAATDDDLPGTARMPAWSTRLPYVAVGFGNALLVVVTIREHAFLLWGGLTIGQTAMTTALAVRQLISLRDSRRINVTDTLTRLANLTGMRQALDRAEQRRDPAALMLLDLDGFKQVNDRLGHDAGDRVLVEFARQLNTTVRRGDVAARVGGDEFVVLLSGVTNEGEAVAVAERVLATLAGTPLEIGGEWLTIRCSIGMALSRPGDTAKQLQHRADVAMYESKRAGTHGWRMFHPEMTDRRDRDAALADALVTAAGDGQFGLAYQPLVDLSTGNPVAVEALLRWEHPVLGPISPAEFVPIAERTGAITGIGRWVLEEACRQVQQWRMSGAGDLYASVNVSARQLQEHSFLGDVITVLHRTGLPAEALVLEITESAIVDEEVAIPALEALRRHGIRVAVDDFGTGYSSLHLLTQLPVDVLKIDRSFVAKLDGTTRGAGVAEAVIRLAQVLGLSTVAEGIETTAQVAELQLLGCSVAQGYLFARPMPAADFTASLVERARA</sequence>
<dbReference type="InterPro" id="IPR035919">
    <property type="entry name" value="EAL_sf"/>
</dbReference>
<dbReference type="InterPro" id="IPR029787">
    <property type="entry name" value="Nucleotide_cyclase"/>
</dbReference>
<dbReference type="Pfam" id="PF00563">
    <property type="entry name" value="EAL"/>
    <property type="match status" value="1"/>
</dbReference>